<evidence type="ECO:0000256" key="4">
    <source>
        <dbReference type="RuleBase" id="RU003682"/>
    </source>
</evidence>
<keyword evidence="2 4" id="KW-0479">Metal-binding</keyword>
<evidence type="ECO:0000259" key="5">
    <source>
        <dbReference type="PROSITE" id="PS51471"/>
    </source>
</evidence>
<dbReference type="PROSITE" id="PS51471">
    <property type="entry name" value="FE2OG_OXY"/>
    <property type="match status" value="1"/>
</dbReference>
<dbReference type="OrthoDB" id="288590at2759"/>
<dbReference type="Proteomes" id="UP000195402">
    <property type="component" value="Unassembled WGS sequence"/>
</dbReference>
<gene>
    <name evidence="6" type="ORF">BVC80_8905g4</name>
</gene>
<comment type="similarity">
    <text evidence="1 4">Belongs to the iron/ascorbate-dependent oxidoreductase family.</text>
</comment>
<dbReference type="PRINTS" id="PR00682">
    <property type="entry name" value="IPNSYNTHASE"/>
</dbReference>
<comment type="caution">
    <text evidence="6">The sequence shown here is derived from an EMBL/GenBank/DDBJ whole genome shotgun (WGS) entry which is preliminary data.</text>
</comment>
<dbReference type="InterPro" id="IPR026992">
    <property type="entry name" value="DIOX_N"/>
</dbReference>
<keyword evidence="7" id="KW-1185">Reference proteome</keyword>
<dbReference type="InParanoid" id="A0A200RDT2"/>
<reference evidence="6 7" key="1">
    <citation type="journal article" date="2017" name="Mol. Plant">
        <title>The Genome of Medicinal Plant Macleaya cordata Provides New Insights into Benzylisoquinoline Alkaloids Metabolism.</title>
        <authorList>
            <person name="Liu X."/>
            <person name="Liu Y."/>
            <person name="Huang P."/>
            <person name="Ma Y."/>
            <person name="Qing Z."/>
            <person name="Tang Q."/>
            <person name="Cao H."/>
            <person name="Cheng P."/>
            <person name="Zheng Y."/>
            <person name="Yuan Z."/>
            <person name="Zhou Y."/>
            <person name="Liu J."/>
            <person name="Tang Z."/>
            <person name="Zhuo Y."/>
            <person name="Zhang Y."/>
            <person name="Yu L."/>
            <person name="Huang J."/>
            <person name="Yang P."/>
            <person name="Peng Q."/>
            <person name="Zhang J."/>
            <person name="Jiang W."/>
            <person name="Zhang Z."/>
            <person name="Lin K."/>
            <person name="Ro D.K."/>
            <person name="Chen X."/>
            <person name="Xiong X."/>
            <person name="Shang Y."/>
            <person name="Huang S."/>
            <person name="Zeng J."/>
        </authorList>
    </citation>
    <scope>NUCLEOTIDE SEQUENCE [LARGE SCALE GENOMIC DNA]</scope>
    <source>
        <strain evidence="7">cv. BLH2017</strain>
        <tissue evidence="6">Root</tissue>
    </source>
</reference>
<dbReference type="Pfam" id="PF14226">
    <property type="entry name" value="DIOX_N"/>
    <property type="match status" value="1"/>
</dbReference>
<keyword evidence="3 4" id="KW-0408">Iron</keyword>
<dbReference type="InterPro" id="IPR005123">
    <property type="entry name" value="Oxoglu/Fe-dep_dioxygenase_dom"/>
</dbReference>
<evidence type="ECO:0000256" key="3">
    <source>
        <dbReference type="ARBA" id="ARBA00023004"/>
    </source>
</evidence>
<organism evidence="6 7">
    <name type="scientific">Macleaya cordata</name>
    <name type="common">Five-seeded plume-poppy</name>
    <name type="synonym">Bocconia cordata</name>
    <dbReference type="NCBI Taxonomy" id="56857"/>
    <lineage>
        <taxon>Eukaryota</taxon>
        <taxon>Viridiplantae</taxon>
        <taxon>Streptophyta</taxon>
        <taxon>Embryophyta</taxon>
        <taxon>Tracheophyta</taxon>
        <taxon>Spermatophyta</taxon>
        <taxon>Magnoliopsida</taxon>
        <taxon>Ranunculales</taxon>
        <taxon>Papaveraceae</taxon>
        <taxon>Papaveroideae</taxon>
        <taxon>Macleaya</taxon>
    </lineage>
</organism>
<dbReference type="InterPro" id="IPR044861">
    <property type="entry name" value="IPNS-like_FE2OG_OXY"/>
</dbReference>
<dbReference type="PANTHER" id="PTHR47991">
    <property type="entry name" value="OXOGLUTARATE/IRON-DEPENDENT DIOXYGENASE"/>
    <property type="match status" value="1"/>
</dbReference>
<dbReference type="Pfam" id="PF03171">
    <property type="entry name" value="2OG-FeII_Oxy"/>
    <property type="match status" value="1"/>
</dbReference>
<dbReference type="GO" id="GO:0046872">
    <property type="term" value="F:metal ion binding"/>
    <property type="evidence" value="ECO:0007669"/>
    <property type="project" value="UniProtKB-KW"/>
</dbReference>
<feature type="domain" description="Fe2OG dioxygenase" evidence="5">
    <location>
        <begin position="190"/>
        <end position="290"/>
    </location>
</feature>
<evidence type="ECO:0000313" key="7">
    <source>
        <dbReference type="Proteomes" id="UP000195402"/>
    </source>
</evidence>
<dbReference type="Gene3D" id="2.60.120.330">
    <property type="entry name" value="B-lactam Antibiotic, Isopenicillin N Synthase, Chain"/>
    <property type="match status" value="1"/>
</dbReference>
<dbReference type="STRING" id="56857.A0A200RDT2"/>
<protein>
    <submittedName>
        <fullName evidence="6">Isopenicillin N synthase</fullName>
    </submittedName>
</protein>
<accession>A0A200RDT2</accession>
<evidence type="ECO:0000256" key="1">
    <source>
        <dbReference type="ARBA" id="ARBA00008056"/>
    </source>
</evidence>
<dbReference type="GO" id="GO:0016491">
    <property type="term" value="F:oxidoreductase activity"/>
    <property type="evidence" value="ECO:0007669"/>
    <property type="project" value="UniProtKB-KW"/>
</dbReference>
<dbReference type="EMBL" id="MVGT01000029">
    <property type="protein sequence ID" value="OVA20884.1"/>
    <property type="molecule type" value="Genomic_DNA"/>
</dbReference>
<name>A0A200RDT2_MACCD</name>
<dbReference type="FunFam" id="2.60.120.330:FF:000134">
    <property type="entry name" value="Uncharacterized protein"/>
    <property type="match status" value="1"/>
</dbReference>
<keyword evidence="4" id="KW-0560">Oxidoreductase</keyword>
<evidence type="ECO:0000313" key="6">
    <source>
        <dbReference type="EMBL" id="OVA20884.1"/>
    </source>
</evidence>
<dbReference type="SUPFAM" id="SSF51197">
    <property type="entry name" value="Clavaminate synthase-like"/>
    <property type="match status" value="1"/>
</dbReference>
<dbReference type="InterPro" id="IPR027443">
    <property type="entry name" value="IPNS-like_sf"/>
</dbReference>
<dbReference type="InterPro" id="IPR050295">
    <property type="entry name" value="Plant_2OG-oxidoreductases"/>
</dbReference>
<dbReference type="AlphaFoldDB" id="A0A200RDT2"/>
<evidence type="ECO:0000256" key="2">
    <source>
        <dbReference type="ARBA" id="ARBA00022723"/>
    </source>
</evidence>
<sequence length="343" mass="38541">MGTVKELAESSNLTSLPQNYVFSTIDNINTTHDQEQVPIIDFSLLTSGSPDQRSQAIHDLRNACLEWGFFILINHGVPEKLREEMVNLCLNFFDLSPDEKLEYAGKQVLDPIRCGTSFNASLEKVFFWRDFLKIFVHPDFHSPLKPLGFSETSYEFCKRTREVARELLRAISESLGLEEGYIEKALDMKSGLQILVANLYPPCPQPELAMGMPPHSDHGFLSLLIQNEVGGLQVIHNDKWVAVNSLPNSFLVNTGDHIEILSNGKYKSVVHRAVVNNRATRISVAVANGPSLDTVVTPAPELVDFKNHPPMYHGMSYKEYLELQQSNQLDGKSCLDRVRVSNV</sequence>
<proteinExistence type="inferred from homology"/>
<dbReference type="OMA" id="FQQSHEL"/>